<accession>A0A3Q2XQS0</accession>
<dbReference type="GO" id="GO:1901379">
    <property type="term" value="P:regulation of potassium ion transmembrane transport"/>
    <property type="evidence" value="ECO:0007669"/>
    <property type="project" value="TreeGrafter"/>
</dbReference>
<dbReference type="GO" id="GO:0008236">
    <property type="term" value="F:serine-type peptidase activity"/>
    <property type="evidence" value="ECO:0007669"/>
    <property type="project" value="InterPro"/>
</dbReference>
<evidence type="ECO:0000256" key="1">
    <source>
        <dbReference type="SAM" id="MobiDB-lite"/>
    </source>
</evidence>
<feature type="domain" description="Peptidase S9 prolyl oligopeptidase catalytic" evidence="3">
    <location>
        <begin position="554"/>
        <end position="748"/>
    </location>
</feature>
<dbReference type="Pfam" id="PF00326">
    <property type="entry name" value="Peptidase_S9"/>
    <property type="match status" value="1"/>
</dbReference>
<protein>
    <submittedName>
        <fullName evidence="5">Inactive dipeptidyl peptidase 10-like</fullName>
    </submittedName>
</protein>
<proteinExistence type="predicted"/>
<dbReference type="InterPro" id="IPR002469">
    <property type="entry name" value="Peptidase_S9B_N"/>
</dbReference>
<name>A0A3Q2XQS0_HIPCM</name>
<sequence>MIATTQQNMTTELQELGSSDGPPRNWKGIGIAMMVILAVMSLVILSVIVLTPESYLLRRSLFTLEDLEREEFKGHDPCVAWLTNEVVLRTREGHVLSFSLNNNLMTTLLDNTSLFQDLTTTKFQVSADRSFVLLAYNIKPVFSQSFTATYAIYSVATDLLELRPPVKEKDGLQYASWGPSGNQLAFVFDGDIYYKPSVTSQAVRLTSTGDRHSVVNGLSDWTYEEVLLSYAAHWWSLDGARLAYLSINNSATPLVELPQFLGGLYPSNLIFPYPKAGSNIPSVSLFVVNLYGPAHTVQMMPPDSLSAEGYISMVTWTSSTRLAVRWLNRAQNESVLCVCEATTGACSEQDVPLFSDDGSIFYAILPAKQGARGEFSHLAALSAQQPTGPSSPPRFLTSGSWDVTSLCALDEKAGKYFLSTEESRQARHLYVHVEGAFQRQCITCKLLEGCLFFQADFSPNFTHFTLRCLPGIPKVTVHNLKDPSYVVLEDNSALSKALEDKRLPETLFRTLSTDNLVHLKLSLPQGYEVNLHPLLIIDSSPGSQSVTEEFALGWPQVLCSSHNVALVWMDGQRRVGRGQKTAAADSRKLGSLHVKDHLEVVLLMKLPYIDDRRMALYGKAFGGHLTLKMLTATEKLFQCSAALAPITDFRLYAAFSERYLGFPTKEEHTASLLEEVSKLKDDNFLILHGTADRVHFQHSAELLSRLVRVEANYSLQLYPDEGHTLREPRSVQHFQRTVVNYLHNCFKHSTLLDTVEDDEEEEDD</sequence>
<evidence type="ECO:0000313" key="5">
    <source>
        <dbReference type="Ensembl" id="ENSHCOP00000007100.1"/>
    </source>
</evidence>
<evidence type="ECO:0000259" key="3">
    <source>
        <dbReference type="Pfam" id="PF00326"/>
    </source>
</evidence>
<organism evidence="5 6">
    <name type="scientific">Hippocampus comes</name>
    <name type="common">Tiger tail seahorse</name>
    <dbReference type="NCBI Taxonomy" id="109280"/>
    <lineage>
        <taxon>Eukaryota</taxon>
        <taxon>Metazoa</taxon>
        <taxon>Chordata</taxon>
        <taxon>Craniata</taxon>
        <taxon>Vertebrata</taxon>
        <taxon>Euteleostomi</taxon>
        <taxon>Actinopterygii</taxon>
        <taxon>Neopterygii</taxon>
        <taxon>Teleostei</taxon>
        <taxon>Neoteleostei</taxon>
        <taxon>Acanthomorphata</taxon>
        <taxon>Syngnathiaria</taxon>
        <taxon>Syngnathiformes</taxon>
        <taxon>Syngnathoidei</taxon>
        <taxon>Syngnathidae</taxon>
        <taxon>Hippocampus</taxon>
    </lineage>
</organism>
<dbReference type="Pfam" id="PF00930">
    <property type="entry name" value="DPPIV_N"/>
    <property type="match status" value="1"/>
</dbReference>
<dbReference type="STRING" id="109280.ENSHCOP00000007100"/>
<dbReference type="PANTHER" id="PTHR11731:SF97">
    <property type="entry name" value="INACTIVE DIPEPTIDYL PEPTIDASE 10-LIKE"/>
    <property type="match status" value="1"/>
</dbReference>
<dbReference type="GeneTree" id="ENSGT00940000154657"/>
<dbReference type="InterPro" id="IPR001375">
    <property type="entry name" value="Peptidase_S9_cat"/>
</dbReference>
<feature type="transmembrane region" description="Helical" evidence="2">
    <location>
        <begin position="29"/>
        <end position="50"/>
    </location>
</feature>
<dbReference type="Gene3D" id="2.140.10.30">
    <property type="entry name" value="Dipeptidylpeptidase IV, N-terminal domain"/>
    <property type="match status" value="1"/>
</dbReference>
<dbReference type="SUPFAM" id="SSF82171">
    <property type="entry name" value="DPP6 N-terminal domain-like"/>
    <property type="match status" value="1"/>
</dbReference>
<evidence type="ECO:0000259" key="4">
    <source>
        <dbReference type="Pfam" id="PF00930"/>
    </source>
</evidence>
<feature type="region of interest" description="Disordered" evidence="1">
    <location>
        <begin position="1"/>
        <end position="21"/>
    </location>
</feature>
<keyword evidence="2" id="KW-1133">Transmembrane helix</keyword>
<reference evidence="5" key="1">
    <citation type="submission" date="2025-08" db="UniProtKB">
        <authorList>
            <consortium name="Ensembl"/>
        </authorList>
    </citation>
    <scope>IDENTIFICATION</scope>
</reference>
<keyword evidence="2" id="KW-0812">Transmembrane</keyword>
<reference evidence="5" key="2">
    <citation type="submission" date="2025-09" db="UniProtKB">
        <authorList>
            <consortium name="Ensembl"/>
        </authorList>
    </citation>
    <scope>IDENTIFICATION</scope>
</reference>
<dbReference type="Proteomes" id="UP000264820">
    <property type="component" value="Unplaced"/>
</dbReference>
<evidence type="ECO:0000256" key="2">
    <source>
        <dbReference type="SAM" id="Phobius"/>
    </source>
</evidence>
<dbReference type="Gene3D" id="3.40.50.1820">
    <property type="entry name" value="alpha/beta hydrolase"/>
    <property type="match status" value="1"/>
</dbReference>
<evidence type="ECO:0000313" key="6">
    <source>
        <dbReference type="Proteomes" id="UP000264820"/>
    </source>
</evidence>
<dbReference type="GO" id="GO:0006508">
    <property type="term" value="P:proteolysis"/>
    <property type="evidence" value="ECO:0007669"/>
    <property type="project" value="InterPro"/>
</dbReference>
<dbReference type="AlphaFoldDB" id="A0A3Q2XQS0"/>
<dbReference type="GO" id="GO:0008076">
    <property type="term" value="C:voltage-gated potassium channel complex"/>
    <property type="evidence" value="ECO:0007669"/>
    <property type="project" value="TreeGrafter"/>
</dbReference>
<dbReference type="OMA" id="DRVHFQH"/>
<dbReference type="InterPro" id="IPR050278">
    <property type="entry name" value="Serine_Prot_S9B/DPPIV"/>
</dbReference>
<feature type="domain" description="Dipeptidylpeptidase IV N-terminal" evidence="4">
    <location>
        <begin position="126"/>
        <end position="468"/>
    </location>
</feature>
<keyword evidence="6" id="KW-1185">Reference proteome</keyword>
<dbReference type="Ensembl" id="ENSHCOT00000002581.1">
    <property type="protein sequence ID" value="ENSHCOP00000007100.1"/>
    <property type="gene ID" value="ENSHCOG00000009051.1"/>
</dbReference>
<keyword evidence="2" id="KW-0472">Membrane</keyword>
<feature type="compositionally biased region" description="Polar residues" evidence="1">
    <location>
        <begin position="1"/>
        <end position="17"/>
    </location>
</feature>
<dbReference type="PANTHER" id="PTHR11731">
    <property type="entry name" value="PROTEASE FAMILY S9B,C DIPEPTIDYL-PEPTIDASE IV-RELATED"/>
    <property type="match status" value="1"/>
</dbReference>
<dbReference type="SUPFAM" id="SSF53474">
    <property type="entry name" value="alpha/beta-Hydrolases"/>
    <property type="match status" value="1"/>
</dbReference>
<dbReference type="InterPro" id="IPR029058">
    <property type="entry name" value="AB_hydrolase_fold"/>
</dbReference>